<keyword evidence="1" id="KW-0812">Transmembrane</keyword>
<dbReference type="AlphaFoldDB" id="A0ABD2MJE2"/>
<evidence type="ECO:0000256" key="1">
    <source>
        <dbReference type="SAM" id="Phobius"/>
    </source>
</evidence>
<gene>
    <name evidence="2" type="ORF">HHI36_010619</name>
</gene>
<name>A0ABD2MJE2_9CUCU</name>
<dbReference type="Proteomes" id="UP001516400">
    <property type="component" value="Unassembled WGS sequence"/>
</dbReference>
<keyword evidence="1" id="KW-0472">Membrane</keyword>
<organism evidence="2 3">
    <name type="scientific">Cryptolaemus montrouzieri</name>
    <dbReference type="NCBI Taxonomy" id="559131"/>
    <lineage>
        <taxon>Eukaryota</taxon>
        <taxon>Metazoa</taxon>
        <taxon>Ecdysozoa</taxon>
        <taxon>Arthropoda</taxon>
        <taxon>Hexapoda</taxon>
        <taxon>Insecta</taxon>
        <taxon>Pterygota</taxon>
        <taxon>Neoptera</taxon>
        <taxon>Endopterygota</taxon>
        <taxon>Coleoptera</taxon>
        <taxon>Polyphaga</taxon>
        <taxon>Cucujiformia</taxon>
        <taxon>Coccinelloidea</taxon>
        <taxon>Coccinellidae</taxon>
        <taxon>Scymninae</taxon>
        <taxon>Scymnini</taxon>
        <taxon>Cryptolaemus</taxon>
    </lineage>
</organism>
<evidence type="ECO:0000313" key="3">
    <source>
        <dbReference type="Proteomes" id="UP001516400"/>
    </source>
</evidence>
<proteinExistence type="predicted"/>
<dbReference type="EMBL" id="JABFTP020000001">
    <property type="protein sequence ID" value="KAL3266447.1"/>
    <property type="molecule type" value="Genomic_DNA"/>
</dbReference>
<reference evidence="2 3" key="1">
    <citation type="journal article" date="2021" name="BMC Biol.">
        <title>Horizontally acquired antibacterial genes associated with adaptive radiation of ladybird beetles.</title>
        <authorList>
            <person name="Li H.S."/>
            <person name="Tang X.F."/>
            <person name="Huang Y.H."/>
            <person name="Xu Z.Y."/>
            <person name="Chen M.L."/>
            <person name="Du X.Y."/>
            <person name="Qiu B.Y."/>
            <person name="Chen P.T."/>
            <person name="Zhang W."/>
            <person name="Slipinski A."/>
            <person name="Escalona H.E."/>
            <person name="Waterhouse R.M."/>
            <person name="Zwick A."/>
            <person name="Pang H."/>
        </authorList>
    </citation>
    <scope>NUCLEOTIDE SEQUENCE [LARGE SCALE GENOMIC DNA]</scope>
    <source>
        <strain evidence="2">SYSU2018</strain>
    </source>
</reference>
<protein>
    <submittedName>
        <fullName evidence="2">Uncharacterized protein</fullName>
    </submittedName>
</protein>
<evidence type="ECO:0000313" key="2">
    <source>
        <dbReference type="EMBL" id="KAL3266447.1"/>
    </source>
</evidence>
<comment type="caution">
    <text evidence="2">The sequence shown here is derived from an EMBL/GenBank/DDBJ whole genome shotgun (WGS) entry which is preliminary data.</text>
</comment>
<keyword evidence="1" id="KW-1133">Transmembrane helix</keyword>
<feature type="transmembrane region" description="Helical" evidence="1">
    <location>
        <begin position="100"/>
        <end position="124"/>
    </location>
</feature>
<sequence length="157" mass="18289">MFNEGIKSRKYLMSALKGVLLGTTDHAYDEKRETERVMISEVRTHVRTRKGRMTRRQYQLGSLDATDIAEVLFQVGDYGECEMLPEYQEIMKTINFIDTVATLIIPIILIVVMNTMIARGLMAFKQKLLKKEFRHSKFHKSENLQEETQVIKVRKCS</sequence>
<accession>A0ABD2MJE2</accession>
<keyword evidence="3" id="KW-1185">Reference proteome</keyword>